<gene>
    <name evidence="1" type="ORF">EDM56_29720</name>
</gene>
<keyword evidence="2" id="KW-1185">Reference proteome</keyword>
<evidence type="ECO:0000313" key="1">
    <source>
        <dbReference type="EMBL" id="RNB79236.1"/>
    </source>
</evidence>
<dbReference type="EMBL" id="RHHQ01000029">
    <property type="protein sequence ID" value="RNB79236.1"/>
    <property type="molecule type" value="Genomic_DNA"/>
</dbReference>
<dbReference type="Proteomes" id="UP000271031">
    <property type="component" value="Unassembled WGS sequence"/>
</dbReference>
<comment type="caution">
    <text evidence="1">The sequence shown here is derived from an EMBL/GenBank/DDBJ whole genome shotgun (WGS) entry which is preliminary data.</text>
</comment>
<evidence type="ECO:0000313" key="2">
    <source>
        <dbReference type="Proteomes" id="UP000271031"/>
    </source>
</evidence>
<protein>
    <submittedName>
        <fullName evidence="1">Uncharacterized protein</fullName>
    </submittedName>
</protein>
<reference evidence="1 2" key="1">
    <citation type="submission" date="2018-10" db="EMBL/GenBank/DDBJ databases">
        <title>Phylogenomics of Brevibacillus.</title>
        <authorList>
            <person name="Dunlap C."/>
        </authorList>
    </citation>
    <scope>NUCLEOTIDE SEQUENCE [LARGE SCALE GENOMIC DNA]</scope>
    <source>
        <strain evidence="1 2">JCM 15716</strain>
    </source>
</reference>
<dbReference type="OrthoDB" id="6385276at2"/>
<sequence>MVFRRILYSLLTVVAAVGLVYAYKSTSEPMASTNVETADAETHAPFQVTPKLEVNHRLEKHDLHLEMKVTNFTFSLENMGKENKDGEGHVHLYIDGKKVMKLFGSSYVWKDMQPGQHLVTVELAHNNHDSYGVKQEFKVDVKE</sequence>
<accession>A0A3M8CTV9</accession>
<proteinExistence type="predicted"/>
<organism evidence="1 2">
    <name type="scientific">Brevibacillus fluminis</name>
    <dbReference type="NCBI Taxonomy" id="511487"/>
    <lineage>
        <taxon>Bacteria</taxon>
        <taxon>Bacillati</taxon>
        <taxon>Bacillota</taxon>
        <taxon>Bacilli</taxon>
        <taxon>Bacillales</taxon>
        <taxon>Paenibacillaceae</taxon>
        <taxon>Brevibacillus</taxon>
    </lineage>
</organism>
<name>A0A3M8CTV9_9BACL</name>
<dbReference type="AlphaFoldDB" id="A0A3M8CTV9"/>